<reference evidence="1 2" key="1">
    <citation type="submission" date="2023-10" db="EMBL/GenBank/DDBJ databases">
        <title>Marine bacteria isolated from horseshoe crab.</title>
        <authorList>
            <person name="Cheng T.H."/>
        </authorList>
    </citation>
    <scope>NUCLEOTIDE SEQUENCE [LARGE SCALE GENOMIC DNA]</scope>
    <source>
        <strain evidence="1 2">HSC6</strain>
    </source>
</reference>
<proteinExistence type="predicted"/>
<accession>A0ABU3ZMG9</accession>
<dbReference type="RefSeq" id="WP_317524110.1">
    <property type="nucleotide sequence ID" value="NZ_JAWJZI010000011.1"/>
</dbReference>
<evidence type="ECO:0000313" key="2">
    <source>
        <dbReference type="Proteomes" id="UP001186452"/>
    </source>
</evidence>
<dbReference type="EMBL" id="JAWJZI010000011">
    <property type="protein sequence ID" value="MDV5171292.1"/>
    <property type="molecule type" value="Genomic_DNA"/>
</dbReference>
<name>A0ABU3ZMG9_9GAMM</name>
<organism evidence="1 2">
    <name type="scientific">Photobacterium rosenbergii</name>
    <dbReference type="NCBI Taxonomy" id="294936"/>
    <lineage>
        <taxon>Bacteria</taxon>
        <taxon>Pseudomonadati</taxon>
        <taxon>Pseudomonadota</taxon>
        <taxon>Gammaproteobacteria</taxon>
        <taxon>Vibrionales</taxon>
        <taxon>Vibrionaceae</taxon>
        <taxon>Photobacterium</taxon>
    </lineage>
</organism>
<dbReference type="Pfam" id="PF07507">
    <property type="entry name" value="WavE"/>
    <property type="match status" value="1"/>
</dbReference>
<comment type="caution">
    <text evidence="1">The sequence shown here is derived from an EMBL/GenBank/DDBJ whole genome shotgun (WGS) entry which is preliminary data.</text>
</comment>
<dbReference type="Proteomes" id="UP001186452">
    <property type="component" value="Unassembled WGS sequence"/>
</dbReference>
<keyword evidence="2" id="KW-1185">Reference proteome</keyword>
<protein>
    <submittedName>
        <fullName evidence="1">WavE lipopolysaccharide synthesis family protein</fullName>
    </submittedName>
</protein>
<sequence length="317" mass="36607">MSQPFQHITVVVQGPVQNYKGRTHHEEGITLRCLASIRQYLPGAKIILSTWPGQDLDGLDYDKLVISDDPGQNADAFCPVNYYRQILSTKAGLKQVETPYAVKLRSDNFLTGNEFVALQQAFPSVEKTEQAFAEKVVINANLFRRTSHGQRVIMSPSDFFYYGRTSDLLKIWDQPVFEQQPFGQELAEMATLVAPNDQQLEAEQAYCQIWLKALLPEKAPLMRHRFDNNAQSIAFWERFLASNIIIADPQHSGIGLRKISVRKLKRANEYSHYDWLKLYRKYCDPSLKIPFSPVQQLLELRRFFKLPFSYLGYKLKH</sequence>
<dbReference type="InterPro" id="IPR011122">
    <property type="entry name" value="WavE"/>
</dbReference>
<gene>
    <name evidence="1" type="ORF">R2X38_20030</name>
</gene>
<evidence type="ECO:0000313" key="1">
    <source>
        <dbReference type="EMBL" id="MDV5171292.1"/>
    </source>
</evidence>